<dbReference type="AlphaFoldDB" id="A0AAV4QGW8"/>
<keyword evidence="2" id="KW-1185">Reference proteome</keyword>
<organism evidence="1 2">
    <name type="scientific">Caerostris darwini</name>
    <dbReference type="NCBI Taxonomy" id="1538125"/>
    <lineage>
        <taxon>Eukaryota</taxon>
        <taxon>Metazoa</taxon>
        <taxon>Ecdysozoa</taxon>
        <taxon>Arthropoda</taxon>
        <taxon>Chelicerata</taxon>
        <taxon>Arachnida</taxon>
        <taxon>Araneae</taxon>
        <taxon>Araneomorphae</taxon>
        <taxon>Entelegynae</taxon>
        <taxon>Araneoidea</taxon>
        <taxon>Araneidae</taxon>
        <taxon>Caerostris</taxon>
    </lineage>
</organism>
<dbReference type="SUPFAM" id="SSF47473">
    <property type="entry name" value="EF-hand"/>
    <property type="match status" value="1"/>
</dbReference>
<sequence>MGNKTSSRQSAEDFRPYFEKYVRIKGREGVLTSPGFKQWLAEAQIMGENTTVTVLDAEKVIASNVEDRENMDFELFNKCVKALIKEKNLNFAKITDKLAAVAKSLPS</sequence>
<gene>
    <name evidence="1" type="ORF">CDAR_432801</name>
</gene>
<evidence type="ECO:0000313" key="1">
    <source>
        <dbReference type="EMBL" id="GIY08557.1"/>
    </source>
</evidence>
<proteinExistence type="predicted"/>
<evidence type="ECO:0000313" key="2">
    <source>
        <dbReference type="Proteomes" id="UP001054837"/>
    </source>
</evidence>
<protein>
    <submittedName>
        <fullName evidence="1">Uncharacterized protein</fullName>
    </submittedName>
</protein>
<dbReference type="InterPro" id="IPR011992">
    <property type="entry name" value="EF-hand-dom_pair"/>
</dbReference>
<comment type="caution">
    <text evidence="1">The sequence shown here is derived from an EMBL/GenBank/DDBJ whole genome shotgun (WGS) entry which is preliminary data.</text>
</comment>
<accession>A0AAV4QGW8</accession>
<reference evidence="1 2" key="1">
    <citation type="submission" date="2021-06" db="EMBL/GenBank/DDBJ databases">
        <title>Caerostris darwini draft genome.</title>
        <authorList>
            <person name="Kono N."/>
            <person name="Arakawa K."/>
        </authorList>
    </citation>
    <scope>NUCLEOTIDE SEQUENCE [LARGE SCALE GENOMIC DNA]</scope>
</reference>
<dbReference type="Proteomes" id="UP001054837">
    <property type="component" value="Unassembled WGS sequence"/>
</dbReference>
<name>A0AAV4QGW8_9ARAC</name>
<dbReference type="EMBL" id="BPLQ01004536">
    <property type="protein sequence ID" value="GIY08557.1"/>
    <property type="molecule type" value="Genomic_DNA"/>
</dbReference>